<name>A0ABZ0WKM9_9BURK</name>
<dbReference type="RefSeq" id="WP_157977909.1">
    <property type="nucleotide sequence ID" value="NZ_CP139965.1"/>
</dbReference>
<keyword evidence="2" id="KW-1185">Reference proteome</keyword>
<protein>
    <submittedName>
        <fullName evidence="1">Uncharacterized protein</fullName>
    </submittedName>
</protein>
<dbReference type="Proteomes" id="UP001325479">
    <property type="component" value="Chromosome"/>
</dbReference>
<dbReference type="EMBL" id="CP139965">
    <property type="protein sequence ID" value="WQD77909.1"/>
    <property type="molecule type" value="Genomic_DNA"/>
</dbReference>
<evidence type="ECO:0000313" key="2">
    <source>
        <dbReference type="Proteomes" id="UP001325479"/>
    </source>
</evidence>
<organism evidence="1 2">
    <name type="scientific">Paraburkholderia kururiensis</name>
    <dbReference type="NCBI Taxonomy" id="984307"/>
    <lineage>
        <taxon>Bacteria</taxon>
        <taxon>Pseudomonadati</taxon>
        <taxon>Pseudomonadota</taxon>
        <taxon>Betaproteobacteria</taxon>
        <taxon>Burkholderiales</taxon>
        <taxon>Burkholderiaceae</taxon>
        <taxon>Paraburkholderia</taxon>
    </lineage>
</organism>
<gene>
    <name evidence="1" type="ORF">U0042_28475</name>
</gene>
<sequence length="97" mass="11004">MVVDGAAVHRQAVLRFRLPRPENVAAAIFIGAEMALGNSIWHGRLPFTRIMACARYTGRDFPTALFFEIDESMPGIRVMPVKRFAANYRPPIHPRMH</sequence>
<reference evidence="1 2" key="1">
    <citation type="submission" date="2023-12" db="EMBL/GenBank/DDBJ databases">
        <title>Genome sequencing and assembly of bacterial species from a model synthetic community.</title>
        <authorList>
            <person name="Hogle S.L."/>
        </authorList>
    </citation>
    <scope>NUCLEOTIDE SEQUENCE [LARGE SCALE GENOMIC DNA]</scope>
    <source>
        <strain evidence="1 2">HAMBI 2494</strain>
    </source>
</reference>
<accession>A0ABZ0WKM9</accession>
<evidence type="ECO:0000313" key="1">
    <source>
        <dbReference type="EMBL" id="WQD77909.1"/>
    </source>
</evidence>
<proteinExistence type="predicted"/>